<dbReference type="SUPFAM" id="SSF47598">
    <property type="entry name" value="Ribbon-helix-helix"/>
    <property type="match status" value="1"/>
</dbReference>
<gene>
    <name evidence="3" type="ORF">NDI37_27090</name>
</gene>
<feature type="region of interest" description="Disordered" evidence="1">
    <location>
        <begin position="61"/>
        <end position="89"/>
    </location>
</feature>
<dbReference type="InterPro" id="IPR010985">
    <property type="entry name" value="Ribbon_hlx_hlx"/>
</dbReference>
<protein>
    <submittedName>
        <fullName evidence="3">Ribbon-helix-helix protein, CopG family</fullName>
    </submittedName>
</protein>
<comment type="caution">
    <text evidence="3">The sequence shown here is derived from an EMBL/GenBank/DDBJ whole genome shotgun (WGS) entry which is preliminary data.</text>
</comment>
<dbReference type="RefSeq" id="WP_199313315.1">
    <property type="nucleotide sequence ID" value="NZ_JAMPKK010000114.1"/>
</dbReference>
<evidence type="ECO:0000313" key="3">
    <source>
        <dbReference type="EMBL" id="MEP0868106.1"/>
    </source>
</evidence>
<evidence type="ECO:0000259" key="2">
    <source>
        <dbReference type="Pfam" id="PF07878"/>
    </source>
</evidence>
<proteinExistence type="predicted"/>
<feature type="domain" description="CopG-like ribbon-helix-helix" evidence="2">
    <location>
        <begin position="20"/>
        <end position="56"/>
    </location>
</feature>
<reference evidence="3 4" key="1">
    <citation type="submission" date="2022-04" db="EMBL/GenBank/DDBJ databases">
        <title>Positive selection, recombination, and allopatry shape intraspecific diversity of widespread and dominant cyanobacteria.</title>
        <authorList>
            <person name="Wei J."/>
            <person name="Shu W."/>
            <person name="Hu C."/>
        </authorList>
    </citation>
    <scope>NUCLEOTIDE SEQUENCE [LARGE SCALE GENOMIC DNA]</scope>
    <source>
        <strain evidence="3 4">GB2-A5</strain>
    </source>
</reference>
<dbReference type="InterPro" id="IPR012869">
    <property type="entry name" value="RHH_5"/>
</dbReference>
<evidence type="ECO:0000313" key="4">
    <source>
        <dbReference type="Proteomes" id="UP001442494"/>
    </source>
</evidence>
<name>A0ABV0JXB2_9CYAN</name>
<feature type="compositionally biased region" description="Basic and acidic residues" evidence="1">
    <location>
        <begin position="73"/>
        <end position="82"/>
    </location>
</feature>
<keyword evidence="4" id="KW-1185">Reference proteome</keyword>
<dbReference type="EMBL" id="JAMPKK010000114">
    <property type="protein sequence ID" value="MEP0868106.1"/>
    <property type="molecule type" value="Genomic_DNA"/>
</dbReference>
<dbReference type="Pfam" id="PF07878">
    <property type="entry name" value="RHH_5"/>
    <property type="match status" value="1"/>
</dbReference>
<sequence>MEEMFFVEQQISMPTDKALVSVYIPQEAKEKLEVWAKEEDRSLSYIVGRLIADAIELRESKKKKAPSSIGSDEGERVAAEKAKSKRKSS</sequence>
<accession>A0ABV0JXB2</accession>
<dbReference type="Proteomes" id="UP001442494">
    <property type="component" value="Unassembled WGS sequence"/>
</dbReference>
<evidence type="ECO:0000256" key="1">
    <source>
        <dbReference type="SAM" id="MobiDB-lite"/>
    </source>
</evidence>
<organism evidence="3 4">
    <name type="scientific">Funiculus sociatus GB2-A5</name>
    <dbReference type="NCBI Taxonomy" id="2933946"/>
    <lineage>
        <taxon>Bacteria</taxon>
        <taxon>Bacillati</taxon>
        <taxon>Cyanobacteriota</taxon>
        <taxon>Cyanophyceae</taxon>
        <taxon>Coleofasciculales</taxon>
        <taxon>Coleofasciculaceae</taxon>
        <taxon>Funiculus</taxon>
    </lineage>
</organism>